<feature type="domain" description="Sulfotransferase" evidence="3">
    <location>
        <begin position="80"/>
        <end position="335"/>
    </location>
</feature>
<name>A0A182QHY4_9DIPT</name>
<evidence type="ECO:0000259" key="3">
    <source>
        <dbReference type="Pfam" id="PF00685"/>
    </source>
</evidence>
<evidence type="ECO:0000313" key="5">
    <source>
        <dbReference type="Proteomes" id="UP000075886"/>
    </source>
</evidence>
<keyword evidence="2" id="KW-0808">Transferase</keyword>
<evidence type="ECO:0000256" key="1">
    <source>
        <dbReference type="ARBA" id="ARBA00005771"/>
    </source>
</evidence>
<dbReference type="Gene3D" id="3.40.50.300">
    <property type="entry name" value="P-loop containing nucleotide triphosphate hydrolases"/>
    <property type="match status" value="1"/>
</dbReference>
<dbReference type="EMBL" id="AXCN02001144">
    <property type="status" value="NOT_ANNOTATED_CDS"/>
    <property type="molecule type" value="Genomic_DNA"/>
</dbReference>
<comment type="similarity">
    <text evidence="1">Belongs to the sulfotransferase 1 family.</text>
</comment>
<keyword evidence="5" id="KW-1185">Reference proteome</keyword>
<evidence type="ECO:0000256" key="2">
    <source>
        <dbReference type="ARBA" id="ARBA00022679"/>
    </source>
</evidence>
<proteinExistence type="inferred from homology"/>
<organism evidence="4 5">
    <name type="scientific">Anopheles farauti</name>
    <dbReference type="NCBI Taxonomy" id="69004"/>
    <lineage>
        <taxon>Eukaryota</taxon>
        <taxon>Metazoa</taxon>
        <taxon>Ecdysozoa</taxon>
        <taxon>Arthropoda</taxon>
        <taxon>Hexapoda</taxon>
        <taxon>Insecta</taxon>
        <taxon>Pterygota</taxon>
        <taxon>Neoptera</taxon>
        <taxon>Endopterygota</taxon>
        <taxon>Diptera</taxon>
        <taxon>Nematocera</taxon>
        <taxon>Culicoidea</taxon>
        <taxon>Culicidae</taxon>
        <taxon>Anophelinae</taxon>
        <taxon>Anopheles</taxon>
    </lineage>
</organism>
<dbReference type="InterPro" id="IPR027417">
    <property type="entry name" value="P-loop_NTPase"/>
</dbReference>
<dbReference type="SUPFAM" id="SSF52540">
    <property type="entry name" value="P-loop containing nucleoside triphosphate hydrolases"/>
    <property type="match status" value="1"/>
</dbReference>
<protein>
    <recommendedName>
        <fullName evidence="3">Sulfotransferase domain-containing protein</fullName>
    </recommendedName>
</protein>
<dbReference type="Pfam" id="PF00685">
    <property type="entry name" value="Sulfotransfer_1"/>
    <property type="match status" value="1"/>
</dbReference>
<sequence length="341" mass="40022">MVLCCVALSTNMFTYKPLTSEQAKTVQVPINGPLVEVHLSDTSDLPKGDGSRTGPPAYCVLNENYKAFAERIHNFTVYEDDLWIVTAPKCGTTWTQEMMWLLDNDLDYKKASETNLIHRSIFLEFCTLVPNFEHDTISLVEQMTRPRHIKSHLPMALLPKQLWTVRPRIVYCARNPKDMVTSFYHHYHHIQGYRGTKEVFLEAILKDFVMFQPQIPHTLDFWSLRDEPNVLFIHFEDMKRNMAEVLKRASIFLNKSYTPEQLKRLEEHLSFEVMKKNDSANNSVLVDMMKSMSVTKVDDNFEFMRKGQVGSHRQELSKEYIERLDAYIERNLKETEFSFYE</sequence>
<reference evidence="4" key="2">
    <citation type="submission" date="2020-05" db="UniProtKB">
        <authorList>
            <consortium name="EnsemblMetazoa"/>
        </authorList>
    </citation>
    <scope>IDENTIFICATION</scope>
    <source>
        <strain evidence="4">FAR1</strain>
    </source>
</reference>
<reference evidence="5" key="1">
    <citation type="submission" date="2014-01" db="EMBL/GenBank/DDBJ databases">
        <title>The Genome Sequence of Anopheles farauti FAR1 (V2).</title>
        <authorList>
            <consortium name="The Broad Institute Genomics Platform"/>
            <person name="Neafsey D.E."/>
            <person name="Besansky N."/>
            <person name="Howell P."/>
            <person name="Walton C."/>
            <person name="Young S.K."/>
            <person name="Zeng Q."/>
            <person name="Gargeya S."/>
            <person name="Fitzgerald M."/>
            <person name="Haas B."/>
            <person name="Abouelleil A."/>
            <person name="Allen A.W."/>
            <person name="Alvarado L."/>
            <person name="Arachchi H.M."/>
            <person name="Berlin A.M."/>
            <person name="Chapman S.B."/>
            <person name="Gainer-Dewar J."/>
            <person name="Goldberg J."/>
            <person name="Griggs A."/>
            <person name="Gujja S."/>
            <person name="Hansen M."/>
            <person name="Howarth C."/>
            <person name="Imamovic A."/>
            <person name="Ireland A."/>
            <person name="Larimer J."/>
            <person name="McCowan C."/>
            <person name="Murphy C."/>
            <person name="Pearson M."/>
            <person name="Poon T.W."/>
            <person name="Priest M."/>
            <person name="Roberts A."/>
            <person name="Saif S."/>
            <person name="Shea T."/>
            <person name="Sisk P."/>
            <person name="Sykes S."/>
            <person name="Wortman J."/>
            <person name="Nusbaum C."/>
            <person name="Birren B."/>
        </authorList>
    </citation>
    <scope>NUCLEOTIDE SEQUENCE [LARGE SCALE GENOMIC DNA]</scope>
    <source>
        <strain evidence="5">FAR1</strain>
    </source>
</reference>
<evidence type="ECO:0000313" key="4">
    <source>
        <dbReference type="EnsemblMetazoa" id="AFAF010525-PA"/>
    </source>
</evidence>
<dbReference type="Proteomes" id="UP000075886">
    <property type="component" value="Unassembled WGS sequence"/>
</dbReference>
<dbReference type="AlphaFoldDB" id="A0A182QHY4"/>
<dbReference type="VEuPathDB" id="VectorBase:AFAF010525"/>
<dbReference type="GO" id="GO:0008146">
    <property type="term" value="F:sulfotransferase activity"/>
    <property type="evidence" value="ECO:0007669"/>
    <property type="project" value="InterPro"/>
</dbReference>
<accession>A0A182QHY4</accession>
<dbReference type="PANTHER" id="PTHR11783">
    <property type="entry name" value="SULFOTRANSFERASE SULT"/>
    <property type="match status" value="1"/>
</dbReference>
<dbReference type="EnsemblMetazoa" id="AFAF010525-RA">
    <property type="protein sequence ID" value="AFAF010525-PA"/>
    <property type="gene ID" value="AFAF010525"/>
</dbReference>
<dbReference type="InterPro" id="IPR000863">
    <property type="entry name" value="Sulfotransferase_dom"/>
</dbReference>